<reference evidence="3" key="1">
    <citation type="journal article" date="2014" name="Int. J. Syst. Evol. Microbiol.">
        <title>Complete genome sequence of Corynebacterium casei LMG S-19264T (=DSM 44701T), isolated from a smear-ripened cheese.</title>
        <authorList>
            <consortium name="US DOE Joint Genome Institute (JGI-PGF)"/>
            <person name="Walter F."/>
            <person name="Albersmeier A."/>
            <person name="Kalinowski J."/>
            <person name="Ruckert C."/>
        </authorList>
    </citation>
    <scope>NUCLEOTIDE SEQUENCE</scope>
    <source>
        <strain evidence="3">VKM Ac-1321</strain>
    </source>
</reference>
<name>A0A9W6NKT0_9ACTN</name>
<dbReference type="PANTHER" id="PTHR43798:SF33">
    <property type="entry name" value="HYDROLASE, PUTATIVE (AFU_ORTHOLOGUE AFUA_2G14860)-RELATED"/>
    <property type="match status" value="1"/>
</dbReference>
<dbReference type="EMBL" id="BSFP01000009">
    <property type="protein sequence ID" value="GLL00614.1"/>
    <property type="molecule type" value="Genomic_DNA"/>
</dbReference>
<dbReference type="RefSeq" id="WP_261960007.1">
    <property type="nucleotide sequence ID" value="NZ_BAAAXA010000001.1"/>
</dbReference>
<dbReference type="InterPro" id="IPR050266">
    <property type="entry name" value="AB_hydrolase_sf"/>
</dbReference>
<keyword evidence="4" id="KW-1185">Reference proteome</keyword>
<sequence length="276" mass="30121">MSADAGGRAWRHPVPDPEFSGSGPAGRPRMLLLHGLGGHSAAWERFADRAGAACEVWNSELPWQALGDPLWPLRFDPRWVVTDLVNRTAADIVVAHSFSAGLVLEALAKGTIRPRAAVLVSPFYRSQAESFDWPAISHYLNNFHLVFAEALRLGEAARYSETHRDWLAKRLRDRVGPYGWTQWFDMYLRTPLLDLGGVTVPALVIGGDRDIAASAAGGAQLAAALPDALRVVLPDCGHFPMLQEPERLAAAVCDFLRARGLPGAARANHSLELEHT</sequence>
<proteinExistence type="predicted"/>
<dbReference type="Gene3D" id="3.40.50.1820">
    <property type="entry name" value="alpha/beta hydrolase"/>
    <property type="match status" value="1"/>
</dbReference>
<dbReference type="GO" id="GO:0016020">
    <property type="term" value="C:membrane"/>
    <property type="evidence" value="ECO:0007669"/>
    <property type="project" value="TreeGrafter"/>
</dbReference>
<dbReference type="PANTHER" id="PTHR43798">
    <property type="entry name" value="MONOACYLGLYCEROL LIPASE"/>
    <property type="match status" value="1"/>
</dbReference>
<evidence type="ECO:0000313" key="3">
    <source>
        <dbReference type="EMBL" id="GLL00614.1"/>
    </source>
</evidence>
<evidence type="ECO:0000259" key="2">
    <source>
        <dbReference type="Pfam" id="PF12697"/>
    </source>
</evidence>
<evidence type="ECO:0000313" key="4">
    <source>
        <dbReference type="Proteomes" id="UP001143480"/>
    </source>
</evidence>
<dbReference type="Proteomes" id="UP001143480">
    <property type="component" value="Unassembled WGS sequence"/>
</dbReference>
<dbReference type="AlphaFoldDB" id="A0A9W6NKT0"/>
<dbReference type="GO" id="GO:0003824">
    <property type="term" value="F:catalytic activity"/>
    <property type="evidence" value="ECO:0007669"/>
    <property type="project" value="UniProtKB-ARBA"/>
</dbReference>
<dbReference type="InterPro" id="IPR000073">
    <property type="entry name" value="AB_hydrolase_1"/>
</dbReference>
<comment type="caution">
    <text evidence="3">The sequence shown here is derived from an EMBL/GenBank/DDBJ whole genome shotgun (WGS) entry which is preliminary data.</text>
</comment>
<dbReference type="InterPro" id="IPR029058">
    <property type="entry name" value="AB_hydrolase_fold"/>
</dbReference>
<dbReference type="Pfam" id="PF12697">
    <property type="entry name" value="Abhydrolase_6"/>
    <property type="match status" value="1"/>
</dbReference>
<organism evidence="3 4">
    <name type="scientific">Dactylosporangium matsuzakiense</name>
    <dbReference type="NCBI Taxonomy" id="53360"/>
    <lineage>
        <taxon>Bacteria</taxon>
        <taxon>Bacillati</taxon>
        <taxon>Actinomycetota</taxon>
        <taxon>Actinomycetes</taxon>
        <taxon>Micromonosporales</taxon>
        <taxon>Micromonosporaceae</taxon>
        <taxon>Dactylosporangium</taxon>
    </lineage>
</organism>
<protein>
    <recommendedName>
        <fullName evidence="2">AB hydrolase-1 domain-containing protein</fullName>
    </recommendedName>
</protein>
<evidence type="ECO:0000256" key="1">
    <source>
        <dbReference type="SAM" id="MobiDB-lite"/>
    </source>
</evidence>
<feature type="region of interest" description="Disordered" evidence="1">
    <location>
        <begin position="1"/>
        <end position="23"/>
    </location>
</feature>
<reference evidence="3" key="2">
    <citation type="submission" date="2023-01" db="EMBL/GenBank/DDBJ databases">
        <authorList>
            <person name="Sun Q."/>
            <person name="Evtushenko L."/>
        </authorList>
    </citation>
    <scope>NUCLEOTIDE SEQUENCE</scope>
    <source>
        <strain evidence="3">VKM Ac-1321</strain>
    </source>
</reference>
<gene>
    <name evidence="3" type="ORF">GCM10017581_023550</name>
</gene>
<dbReference type="SUPFAM" id="SSF53474">
    <property type="entry name" value="alpha/beta-Hydrolases"/>
    <property type="match status" value="1"/>
</dbReference>
<feature type="domain" description="AB hydrolase-1" evidence="2">
    <location>
        <begin position="31"/>
        <end position="251"/>
    </location>
</feature>
<accession>A0A9W6NKT0</accession>